<evidence type="ECO:0000256" key="8">
    <source>
        <dbReference type="ARBA" id="ARBA00023170"/>
    </source>
</evidence>
<dbReference type="SUPFAM" id="SSF56935">
    <property type="entry name" value="Porins"/>
    <property type="match status" value="1"/>
</dbReference>
<dbReference type="EMBL" id="JBHUMD010000024">
    <property type="protein sequence ID" value="MFD2602300.1"/>
    <property type="molecule type" value="Genomic_DNA"/>
</dbReference>
<feature type="domain" description="TonB-dependent receptor plug" evidence="14">
    <location>
        <begin position="52"/>
        <end position="158"/>
    </location>
</feature>
<evidence type="ECO:0000256" key="12">
    <source>
        <dbReference type="SAM" id="SignalP"/>
    </source>
</evidence>
<dbReference type="InterPro" id="IPR012910">
    <property type="entry name" value="Plug_dom"/>
</dbReference>
<sequence length="724" mass="82117">MHKQAQAFLSIVSFISFSTLAQETVTDTVKPATNTQLEEVVVTGQIEPQSIKKSVFNVRVISAEDIKRQAGNNLADVLNQYLNITVRPNNESGRSTVSMFGLDSNYLKVLVDNVPLVSDTGLGNNVDLTQINLDDVQQIEIIEGAMGVTHGANAVSGIINIITKKNTKNKWELSATVQEETIGDEYAPFGDKGRHIQALRAAHTINDNWYASVGGNRNDFKGYIDERGGRDYTAYDPANPDPEHDRGYSWLPKEQYFTNALVRYQKENFRIFYKFDYFDEHLDYYDPVVTDEFVTGVGTYRVSNDRRYDTNKFYHHLNAVGKVLGRNYNVSVSHQRQKRDVETFKYYIQTGEEANNKSETYQDTEVLYSTGNISNILNNKKIDVQVGYEAVNTNGYTSSLGGVFNNPDQQGVNLKKRLENYDLFSAAEIAVTERFSIRPGVRYSFQSRFEDQWAASLGLRQLYANGHEVRASYGRSYRTPTYDELYTYMVDANHDIRGNEDLKPETANSFELSGKKTTFYESGLQLVNTAAASYITIDDRIEQVIVGFNPNLQYKFINIDKYQMWNFSTTHQLNYKNWQAKAGLIVVGISRDLSNGVVKADDKFLYNVQFNTNLAFAVPKWNTIFTLYYKLNGKTQQYVENGSLSTPEYILQDIEGFSLMDASVRKTFFEKKFDVTFGARNIFDVVNIRSSVASNAGAHSAGSTSLLMGYGRSYFLKLTYNLNI</sequence>
<dbReference type="Proteomes" id="UP001597480">
    <property type="component" value="Unassembled WGS sequence"/>
</dbReference>
<dbReference type="InterPro" id="IPR036942">
    <property type="entry name" value="Beta-barrel_TonB_sf"/>
</dbReference>
<gene>
    <name evidence="15" type="ORF">ACFSR3_09565</name>
</gene>
<evidence type="ECO:0000256" key="1">
    <source>
        <dbReference type="ARBA" id="ARBA00004571"/>
    </source>
</evidence>
<dbReference type="RefSeq" id="WP_379820772.1">
    <property type="nucleotide sequence ID" value="NZ_JBHUMD010000024.1"/>
</dbReference>
<reference evidence="16" key="1">
    <citation type="journal article" date="2019" name="Int. J. Syst. Evol. Microbiol.">
        <title>The Global Catalogue of Microorganisms (GCM) 10K type strain sequencing project: providing services to taxonomists for standard genome sequencing and annotation.</title>
        <authorList>
            <consortium name="The Broad Institute Genomics Platform"/>
            <consortium name="The Broad Institute Genome Sequencing Center for Infectious Disease"/>
            <person name="Wu L."/>
            <person name="Ma J."/>
        </authorList>
    </citation>
    <scope>NUCLEOTIDE SEQUENCE [LARGE SCALE GENOMIC DNA]</scope>
    <source>
        <strain evidence="16">KCTC 42107</strain>
    </source>
</reference>
<feature type="signal peptide" evidence="12">
    <location>
        <begin position="1"/>
        <end position="21"/>
    </location>
</feature>
<comment type="similarity">
    <text evidence="10 11">Belongs to the TonB-dependent receptor family.</text>
</comment>
<dbReference type="InterPro" id="IPR039426">
    <property type="entry name" value="TonB-dep_rcpt-like"/>
</dbReference>
<dbReference type="PROSITE" id="PS52016">
    <property type="entry name" value="TONB_DEPENDENT_REC_3"/>
    <property type="match status" value="1"/>
</dbReference>
<dbReference type="Gene3D" id="2.170.130.10">
    <property type="entry name" value="TonB-dependent receptor, plug domain"/>
    <property type="match status" value="1"/>
</dbReference>
<keyword evidence="8 15" id="KW-0675">Receptor</keyword>
<accession>A0ABW5NTX6</accession>
<keyword evidence="16" id="KW-1185">Reference proteome</keyword>
<comment type="subcellular location">
    <subcellularLocation>
        <location evidence="1 10">Cell outer membrane</location>
        <topology evidence="1 10">Multi-pass membrane protein</topology>
    </subcellularLocation>
</comment>
<dbReference type="Gene3D" id="2.40.170.20">
    <property type="entry name" value="TonB-dependent receptor, beta-barrel domain"/>
    <property type="match status" value="1"/>
</dbReference>
<evidence type="ECO:0000313" key="15">
    <source>
        <dbReference type="EMBL" id="MFD2602300.1"/>
    </source>
</evidence>
<name>A0ABW5NTX6_9FLAO</name>
<keyword evidence="7 10" id="KW-0472">Membrane</keyword>
<evidence type="ECO:0000259" key="13">
    <source>
        <dbReference type="Pfam" id="PF00593"/>
    </source>
</evidence>
<evidence type="ECO:0000256" key="6">
    <source>
        <dbReference type="ARBA" id="ARBA00023077"/>
    </source>
</evidence>
<evidence type="ECO:0000259" key="14">
    <source>
        <dbReference type="Pfam" id="PF07715"/>
    </source>
</evidence>
<evidence type="ECO:0000256" key="9">
    <source>
        <dbReference type="ARBA" id="ARBA00023237"/>
    </source>
</evidence>
<dbReference type="PANTHER" id="PTHR30069">
    <property type="entry name" value="TONB-DEPENDENT OUTER MEMBRANE RECEPTOR"/>
    <property type="match status" value="1"/>
</dbReference>
<keyword evidence="9 10" id="KW-0998">Cell outer membrane</keyword>
<evidence type="ECO:0000313" key="16">
    <source>
        <dbReference type="Proteomes" id="UP001597480"/>
    </source>
</evidence>
<evidence type="ECO:0000256" key="7">
    <source>
        <dbReference type="ARBA" id="ARBA00023136"/>
    </source>
</evidence>
<protein>
    <submittedName>
        <fullName evidence="15">TonB-dependent receptor plug domain-containing protein</fullName>
    </submittedName>
</protein>
<organism evidence="15 16">
    <name type="scientific">Flavobacterium suzhouense</name>
    <dbReference type="NCBI Taxonomy" id="1529638"/>
    <lineage>
        <taxon>Bacteria</taxon>
        <taxon>Pseudomonadati</taxon>
        <taxon>Bacteroidota</taxon>
        <taxon>Flavobacteriia</taxon>
        <taxon>Flavobacteriales</taxon>
        <taxon>Flavobacteriaceae</taxon>
        <taxon>Flavobacterium</taxon>
    </lineage>
</organism>
<evidence type="ECO:0000256" key="3">
    <source>
        <dbReference type="ARBA" id="ARBA00022452"/>
    </source>
</evidence>
<keyword evidence="3 10" id="KW-1134">Transmembrane beta strand</keyword>
<evidence type="ECO:0000256" key="11">
    <source>
        <dbReference type="RuleBase" id="RU003357"/>
    </source>
</evidence>
<evidence type="ECO:0000256" key="4">
    <source>
        <dbReference type="ARBA" id="ARBA00022692"/>
    </source>
</evidence>
<keyword evidence="4 10" id="KW-0812">Transmembrane</keyword>
<keyword evidence="5 12" id="KW-0732">Signal</keyword>
<dbReference type="PANTHER" id="PTHR30069:SF29">
    <property type="entry name" value="HEMOGLOBIN AND HEMOGLOBIN-HAPTOGLOBIN-BINDING PROTEIN 1-RELATED"/>
    <property type="match status" value="1"/>
</dbReference>
<comment type="caution">
    <text evidence="15">The sequence shown here is derived from an EMBL/GenBank/DDBJ whole genome shotgun (WGS) entry which is preliminary data.</text>
</comment>
<evidence type="ECO:0000256" key="10">
    <source>
        <dbReference type="PROSITE-ProRule" id="PRU01360"/>
    </source>
</evidence>
<feature type="chain" id="PRO_5047384294" evidence="12">
    <location>
        <begin position="22"/>
        <end position="724"/>
    </location>
</feature>
<keyword evidence="2 10" id="KW-0813">Transport</keyword>
<keyword evidence="6 11" id="KW-0798">TonB box</keyword>
<proteinExistence type="inferred from homology"/>
<dbReference type="Pfam" id="PF00593">
    <property type="entry name" value="TonB_dep_Rec_b-barrel"/>
    <property type="match status" value="1"/>
</dbReference>
<evidence type="ECO:0000256" key="5">
    <source>
        <dbReference type="ARBA" id="ARBA00022729"/>
    </source>
</evidence>
<feature type="domain" description="TonB-dependent receptor-like beta-barrel" evidence="13">
    <location>
        <begin position="254"/>
        <end position="682"/>
    </location>
</feature>
<evidence type="ECO:0000256" key="2">
    <source>
        <dbReference type="ARBA" id="ARBA00022448"/>
    </source>
</evidence>
<dbReference type="Pfam" id="PF07715">
    <property type="entry name" value="Plug"/>
    <property type="match status" value="1"/>
</dbReference>
<dbReference type="InterPro" id="IPR000531">
    <property type="entry name" value="Beta-barrel_TonB"/>
</dbReference>
<dbReference type="InterPro" id="IPR037066">
    <property type="entry name" value="Plug_dom_sf"/>
</dbReference>